<evidence type="ECO:0000256" key="1">
    <source>
        <dbReference type="ARBA" id="ARBA00004613"/>
    </source>
</evidence>
<dbReference type="Proteomes" id="UP001516662">
    <property type="component" value="Unassembled WGS sequence"/>
</dbReference>
<dbReference type="RefSeq" id="WP_193539110.1">
    <property type="nucleotide sequence ID" value="NZ_JADCLJ010000024.1"/>
</dbReference>
<feature type="domain" description="Phospholipase A2-like" evidence="3">
    <location>
        <begin position="8"/>
        <end position="45"/>
    </location>
</feature>
<comment type="subcellular location">
    <subcellularLocation>
        <location evidence="1">Secreted</location>
    </subcellularLocation>
</comment>
<gene>
    <name evidence="4" type="ORF">IMZ08_18200</name>
</gene>
<evidence type="ECO:0000313" key="4">
    <source>
        <dbReference type="EMBL" id="MBE4909972.1"/>
    </source>
</evidence>
<evidence type="ECO:0000259" key="3">
    <source>
        <dbReference type="Pfam" id="PF08398"/>
    </source>
</evidence>
<accession>A0ABR9QNB7</accession>
<dbReference type="EMBL" id="JADCLJ010000024">
    <property type="protein sequence ID" value="MBE4909972.1"/>
    <property type="molecule type" value="Genomic_DNA"/>
</dbReference>
<dbReference type="InterPro" id="IPR036444">
    <property type="entry name" value="PLipase_A2_dom_sf"/>
</dbReference>
<protein>
    <submittedName>
        <fullName evidence="4">Parvovirus coat protein VP1-like protein</fullName>
    </submittedName>
</protein>
<dbReference type="InterPro" id="IPR033113">
    <property type="entry name" value="PLA2_histidine"/>
</dbReference>
<evidence type="ECO:0000256" key="2">
    <source>
        <dbReference type="ARBA" id="ARBA00022525"/>
    </source>
</evidence>
<dbReference type="Gene3D" id="1.20.90.10">
    <property type="entry name" value="Phospholipase A2 domain"/>
    <property type="match status" value="1"/>
</dbReference>
<dbReference type="SUPFAM" id="SSF48619">
    <property type="entry name" value="Phospholipase A2, PLA2"/>
    <property type="match status" value="1"/>
</dbReference>
<name>A0ABR9QNB7_9BACI</name>
<proteinExistence type="predicted"/>
<dbReference type="PROSITE" id="PS00118">
    <property type="entry name" value="PA2_HIS"/>
    <property type="match status" value="1"/>
</dbReference>
<reference evidence="4 5" key="1">
    <citation type="submission" date="2020-10" db="EMBL/GenBank/DDBJ databases">
        <title>Bacillus sp. HD4P25, an endophyte from a halophyte.</title>
        <authorList>
            <person name="Sun J.-Q."/>
        </authorList>
    </citation>
    <scope>NUCLEOTIDE SEQUENCE [LARGE SCALE GENOMIC DNA]</scope>
    <source>
        <strain evidence="4 5">YIM 93174</strain>
    </source>
</reference>
<keyword evidence="2" id="KW-0964">Secreted</keyword>
<dbReference type="Pfam" id="PF08398">
    <property type="entry name" value="Phospholip_A2_4"/>
    <property type="match status" value="1"/>
</dbReference>
<dbReference type="InterPro" id="IPR013607">
    <property type="entry name" value="Phospholipase_A2-like"/>
</dbReference>
<keyword evidence="5" id="KW-1185">Reference proteome</keyword>
<comment type="caution">
    <text evidence="4">The sequence shown here is derived from an EMBL/GenBank/DDBJ whole genome shotgun (WGS) entry which is preliminary data.</text>
</comment>
<organism evidence="4 5">
    <name type="scientific">Litchfieldia luteola</name>
    <dbReference type="NCBI Taxonomy" id="682179"/>
    <lineage>
        <taxon>Bacteria</taxon>
        <taxon>Bacillati</taxon>
        <taxon>Bacillota</taxon>
        <taxon>Bacilli</taxon>
        <taxon>Bacillales</taxon>
        <taxon>Bacillaceae</taxon>
        <taxon>Litchfieldia</taxon>
    </lineage>
</organism>
<sequence length="89" mass="10441">MHRRRRQGLCLGGYRWCGPGCHGPGAPVNGVDSCCHKHDLCYQRYGPSCRCDKELLGCLRSRQHVRSREGRDARLFYEFMKLKYMFNCR</sequence>
<evidence type="ECO:0000313" key="5">
    <source>
        <dbReference type="Proteomes" id="UP001516662"/>
    </source>
</evidence>